<organism evidence="2 3">
    <name type="scientific">Ekhidna lutea</name>
    <dbReference type="NCBI Taxonomy" id="447679"/>
    <lineage>
        <taxon>Bacteria</taxon>
        <taxon>Pseudomonadati</taxon>
        <taxon>Bacteroidota</taxon>
        <taxon>Cytophagia</taxon>
        <taxon>Cytophagales</taxon>
        <taxon>Reichenbachiellaceae</taxon>
        <taxon>Ekhidna</taxon>
    </lineage>
</organism>
<name>A0A239L7Q7_EKHLU</name>
<keyword evidence="1" id="KW-1133">Transmembrane helix</keyword>
<proteinExistence type="predicted"/>
<keyword evidence="3" id="KW-1185">Reference proteome</keyword>
<reference evidence="2 3" key="1">
    <citation type="submission" date="2017-06" db="EMBL/GenBank/DDBJ databases">
        <authorList>
            <person name="Kim H.J."/>
            <person name="Triplett B.A."/>
        </authorList>
    </citation>
    <scope>NUCLEOTIDE SEQUENCE [LARGE SCALE GENOMIC DNA]</scope>
    <source>
        <strain evidence="2 3">DSM 19307</strain>
    </source>
</reference>
<dbReference type="EMBL" id="FZPD01000005">
    <property type="protein sequence ID" value="SNT26646.1"/>
    <property type="molecule type" value="Genomic_DNA"/>
</dbReference>
<evidence type="ECO:0000313" key="3">
    <source>
        <dbReference type="Proteomes" id="UP000198393"/>
    </source>
</evidence>
<dbReference type="AlphaFoldDB" id="A0A239L7Q7"/>
<dbReference type="Proteomes" id="UP000198393">
    <property type="component" value="Unassembled WGS sequence"/>
</dbReference>
<keyword evidence="1" id="KW-0812">Transmembrane</keyword>
<keyword evidence="1" id="KW-0472">Membrane</keyword>
<gene>
    <name evidence="2" type="ORF">SAMN05421640_3046</name>
</gene>
<dbReference type="RefSeq" id="WP_179213433.1">
    <property type="nucleotide sequence ID" value="NZ_FZPD01000005.1"/>
</dbReference>
<sequence length="48" mass="5660">MEETESMKFTEWVDSWTISDASNVFLMTTFTIVIIWLVVRTFRNKPSA</sequence>
<evidence type="ECO:0000313" key="2">
    <source>
        <dbReference type="EMBL" id="SNT26646.1"/>
    </source>
</evidence>
<evidence type="ECO:0000256" key="1">
    <source>
        <dbReference type="SAM" id="Phobius"/>
    </source>
</evidence>
<feature type="transmembrane region" description="Helical" evidence="1">
    <location>
        <begin position="20"/>
        <end position="39"/>
    </location>
</feature>
<accession>A0A239L7Q7</accession>
<protein>
    <submittedName>
        <fullName evidence="2">Uncharacterized protein</fullName>
    </submittedName>
</protein>